<proteinExistence type="predicted"/>
<sequence length="67" mass="7020">MDERCGVVQVSSAPPRPASQAAATKAPPPHHRGLATLGPQVVLTGTSTSKPLPSWYKNSYASLLHLS</sequence>
<keyword evidence="3" id="KW-1185">Reference proteome</keyword>
<dbReference type="EMBL" id="JAWZYT010002792">
    <property type="protein sequence ID" value="KAK4302027.1"/>
    <property type="molecule type" value="Genomic_DNA"/>
</dbReference>
<gene>
    <name evidence="2" type="ORF">Pmani_025863</name>
</gene>
<evidence type="ECO:0000313" key="2">
    <source>
        <dbReference type="EMBL" id="KAK4302027.1"/>
    </source>
</evidence>
<comment type="caution">
    <text evidence="2">The sequence shown here is derived from an EMBL/GenBank/DDBJ whole genome shotgun (WGS) entry which is preliminary data.</text>
</comment>
<accession>A0AAE1TXZ6</accession>
<reference evidence="2" key="1">
    <citation type="submission" date="2023-11" db="EMBL/GenBank/DDBJ databases">
        <title>Genome assemblies of two species of porcelain crab, Petrolisthes cinctipes and Petrolisthes manimaculis (Anomura: Porcellanidae).</title>
        <authorList>
            <person name="Angst P."/>
        </authorList>
    </citation>
    <scope>NUCLEOTIDE SEQUENCE</scope>
    <source>
        <strain evidence="2">PB745_02</strain>
        <tissue evidence="2">Gill</tissue>
    </source>
</reference>
<feature type="region of interest" description="Disordered" evidence="1">
    <location>
        <begin position="1"/>
        <end position="39"/>
    </location>
</feature>
<evidence type="ECO:0000256" key="1">
    <source>
        <dbReference type="SAM" id="MobiDB-lite"/>
    </source>
</evidence>
<evidence type="ECO:0000313" key="3">
    <source>
        <dbReference type="Proteomes" id="UP001292094"/>
    </source>
</evidence>
<name>A0AAE1TXZ6_9EUCA</name>
<dbReference type="AlphaFoldDB" id="A0AAE1TXZ6"/>
<feature type="compositionally biased region" description="Low complexity" evidence="1">
    <location>
        <begin position="7"/>
        <end position="23"/>
    </location>
</feature>
<protein>
    <submittedName>
        <fullName evidence="2">Uncharacterized protein</fullName>
    </submittedName>
</protein>
<organism evidence="2 3">
    <name type="scientific">Petrolisthes manimaculis</name>
    <dbReference type="NCBI Taxonomy" id="1843537"/>
    <lineage>
        <taxon>Eukaryota</taxon>
        <taxon>Metazoa</taxon>
        <taxon>Ecdysozoa</taxon>
        <taxon>Arthropoda</taxon>
        <taxon>Crustacea</taxon>
        <taxon>Multicrustacea</taxon>
        <taxon>Malacostraca</taxon>
        <taxon>Eumalacostraca</taxon>
        <taxon>Eucarida</taxon>
        <taxon>Decapoda</taxon>
        <taxon>Pleocyemata</taxon>
        <taxon>Anomura</taxon>
        <taxon>Galatheoidea</taxon>
        <taxon>Porcellanidae</taxon>
        <taxon>Petrolisthes</taxon>
    </lineage>
</organism>
<dbReference type="Proteomes" id="UP001292094">
    <property type="component" value="Unassembled WGS sequence"/>
</dbReference>